<dbReference type="PROSITE" id="PS00058">
    <property type="entry name" value="DNA_MISMATCH_REPAIR_1"/>
    <property type="match status" value="1"/>
</dbReference>
<evidence type="ECO:0000313" key="7">
    <source>
        <dbReference type="EMBL" id="PXY84873.1"/>
    </source>
</evidence>
<dbReference type="EMBL" id="QGLG01000002">
    <property type="protein sequence ID" value="PXY84873.1"/>
    <property type="molecule type" value="Genomic_DNA"/>
</dbReference>
<dbReference type="Pfam" id="PF01119">
    <property type="entry name" value="DNA_mis_repair"/>
    <property type="match status" value="1"/>
</dbReference>
<dbReference type="Gene3D" id="3.30.1540.20">
    <property type="entry name" value="MutL, C-terminal domain, dimerisation subdomain"/>
    <property type="match status" value="1"/>
</dbReference>
<dbReference type="PANTHER" id="PTHR10073">
    <property type="entry name" value="DNA MISMATCH REPAIR PROTEIN MLH, PMS, MUTL"/>
    <property type="match status" value="1"/>
</dbReference>
<protein>
    <recommendedName>
        <fullName evidence="4">DNA mismatch repair protein MutL</fullName>
    </recommendedName>
</protein>
<evidence type="ECO:0000313" key="8">
    <source>
        <dbReference type="Proteomes" id="UP000247698"/>
    </source>
</evidence>
<dbReference type="HAMAP" id="MF_00149">
    <property type="entry name" value="DNA_mis_repair"/>
    <property type="match status" value="1"/>
</dbReference>
<dbReference type="InterPro" id="IPR036890">
    <property type="entry name" value="HATPase_C_sf"/>
</dbReference>
<dbReference type="SUPFAM" id="SSF54211">
    <property type="entry name" value="Ribosomal protein S5 domain 2-like"/>
    <property type="match status" value="1"/>
</dbReference>
<evidence type="ECO:0000256" key="2">
    <source>
        <dbReference type="ARBA" id="ARBA00022763"/>
    </source>
</evidence>
<accession>A0ABX5N2F9</accession>
<dbReference type="Pfam" id="PF13589">
    <property type="entry name" value="HATPase_c_3"/>
    <property type="match status" value="1"/>
</dbReference>
<dbReference type="SMART" id="SM01340">
    <property type="entry name" value="DNA_mis_repair"/>
    <property type="match status" value="1"/>
</dbReference>
<keyword evidence="8" id="KW-1185">Reference proteome</keyword>
<evidence type="ECO:0000256" key="4">
    <source>
        <dbReference type="HAMAP-Rule" id="MF_00149"/>
    </source>
</evidence>
<evidence type="ECO:0000256" key="3">
    <source>
        <dbReference type="ARBA" id="ARBA00023204"/>
    </source>
</evidence>
<dbReference type="CDD" id="cd16926">
    <property type="entry name" value="HATPase_MutL-MLH-PMS-like"/>
    <property type="match status" value="1"/>
</dbReference>
<comment type="caution">
    <text evidence="7">The sequence shown here is derived from an EMBL/GenBank/DDBJ whole genome shotgun (WGS) entry which is preliminary data.</text>
</comment>
<dbReference type="InterPro" id="IPR002099">
    <property type="entry name" value="MutL/Mlh/PMS"/>
</dbReference>
<evidence type="ECO:0000256" key="1">
    <source>
        <dbReference type="ARBA" id="ARBA00006082"/>
    </source>
</evidence>
<comment type="function">
    <text evidence="4">This protein is involved in the repair of mismatches in DNA. It is required for dam-dependent methyl-directed DNA mismatch repair. May act as a 'molecular matchmaker', a protein that promotes the formation of a stable complex between two or more DNA-binding proteins in an ATP-dependent manner without itself being part of a final effector complex.</text>
</comment>
<dbReference type="RefSeq" id="WP_110446351.1">
    <property type="nucleotide sequence ID" value="NZ_QGLG01000002.1"/>
</dbReference>
<dbReference type="SUPFAM" id="SSF55874">
    <property type="entry name" value="ATPase domain of HSP90 chaperone/DNA topoisomerase II/histidine kinase"/>
    <property type="match status" value="1"/>
</dbReference>
<organism evidence="7 8">
    <name type="scientific">Lactobacillus melliventris</name>
    <dbReference type="NCBI Taxonomy" id="1218507"/>
    <lineage>
        <taxon>Bacteria</taxon>
        <taxon>Bacillati</taxon>
        <taxon>Bacillota</taxon>
        <taxon>Bacilli</taxon>
        <taxon>Lactobacillales</taxon>
        <taxon>Lactobacillaceae</taxon>
        <taxon>Lactobacillus</taxon>
    </lineage>
</organism>
<dbReference type="Gene3D" id="3.30.1370.100">
    <property type="entry name" value="MutL, C-terminal domain, regulatory subdomain"/>
    <property type="match status" value="1"/>
</dbReference>
<evidence type="ECO:0000259" key="6">
    <source>
        <dbReference type="SMART" id="SM01340"/>
    </source>
</evidence>
<keyword evidence="7" id="KW-0540">Nuclease</keyword>
<name>A0ABX5N2F9_9LACO</name>
<dbReference type="SUPFAM" id="SSF118116">
    <property type="entry name" value="DNA mismatch repair protein MutL"/>
    <property type="match status" value="1"/>
</dbReference>
<keyword evidence="2 4" id="KW-0227">DNA damage</keyword>
<gene>
    <name evidence="4 7" type="primary">mutL</name>
    <name evidence="7" type="ORF">DK873_06970</name>
</gene>
<dbReference type="Proteomes" id="UP000247698">
    <property type="component" value="Unassembled WGS sequence"/>
</dbReference>
<dbReference type="GO" id="GO:0004519">
    <property type="term" value="F:endonuclease activity"/>
    <property type="evidence" value="ECO:0007669"/>
    <property type="project" value="UniProtKB-KW"/>
</dbReference>
<dbReference type="Pfam" id="PF08676">
    <property type="entry name" value="MutL_C"/>
    <property type="match status" value="1"/>
</dbReference>
<dbReference type="InterPro" id="IPR014790">
    <property type="entry name" value="MutL_C"/>
</dbReference>
<feature type="domain" description="DNA mismatch repair protein S5" evidence="6">
    <location>
        <begin position="208"/>
        <end position="326"/>
    </location>
</feature>
<reference evidence="7 8" key="1">
    <citation type="submission" date="2018-05" db="EMBL/GenBank/DDBJ databases">
        <title>Reference genomes for bee gut microbiota database.</title>
        <authorList>
            <person name="Ellegaard K.M."/>
        </authorList>
    </citation>
    <scope>NUCLEOTIDE SEQUENCE [LARGE SCALE GENOMIC DNA]</scope>
    <source>
        <strain evidence="7 8">ESL0184</strain>
    </source>
</reference>
<dbReference type="Gene3D" id="3.30.230.10">
    <property type="match status" value="1"/>
</dbReference>
<sequence>MAQIHELSVNLSNQIAAGEVIERPASVVKELVENAIDAGSSRIRIDFIDAGLKQIVVQDNGSGIPSNQIDLAFTRHATSKIKSEHDLFNVSTLGFRGEALASIAAVSHVEILTNSSGAIGTRAEFSAGVKKMQEDAAARQGTQITVKDLFYNTPARLKYLRSPRTEIMKTVDIVNRLALGYPEIAFTLMNEGRILLRTAGNNNLRQTVSSVYGRNIAERMLPFKGSDNDFEVSGLISKPELTRSTRNFISILLNGRYIRNFKLASAVMAGYGNNLTDKHYPIAVIKIKTDPLLVDVNVHPTKREVRLSKETELSRLITSAISSVLLKNDVKSDALSNLHSSKEDTLVDQLKFNLNKNVVQTKRPNAGVDEINEQPPAEIKHIQHSQYVNLDIPRDDEHYLITATWDDNVVKQCSLTPFTSKNTNNEIISSGDEVLAASLPELSFVGQTPMFIIAANNDDLYLIDQVAARRLLSFQKIMRELSSSKINQQGLLSPLILEFGNLDFLQIKEKIADIKKIGIFLEDFGQDTFILRSYPTWLKQNIEHSIRKILDLFLNVDQSNSQNLIKRIAADQAQREVSGRKKLTAADCRAILTDLRQIADPYHDAKGNLVIVRIRQSDLRKMFKRNK</sequence>
<dbReference type="InterPro" id="IPR013507">
    <property type="entry name" value="DNA_mismatch_S5_2-like"/>
</dbReference>
<evidence type="ECO:0000259" key="5">
    <source>
        <dbReference type="SMART" id="SM00853"/>
    </source>
</evidence>
<dbReference type="SMART" id="SM00853">
    <property type="entry name" value="MutL_C"/>
    <property type="match status" value="1"/>
</dbReference>
<keyword evidence="3 4" id="KW-0234">DNA repair</keyword>
<keyword evidence="7" id="KW-0255">Endonuclease</keyword>
<dbReference type="InterPro" id="IPR020568">
    <property type="entry name" value="Ribosomal_Su5_D2-typ_SF"/>
</dbReference>
<keyword evidence="7" id="KW-0378">Hydrolase</keyword>
<dbReference type="InterPro" id="IPR020667">
    <property type="entry name" value="DNA_mismatch_repair_MutL"/>
</dbReference>
<dbReference type="NCBIfam" id="TIGR00585">
    <property type="entry name" value="mutl"/>
    <property type="match status" value="1"/>
</dbReference>
<proteinExistence type="inferred from homology"/>
<dbReference type="InterPro" id="IPR042120">
    <property type="entry name" value="MutL_C_dimsub"/>
</dbReference>
<dbReference type="PANTHER" id="PTHR10073:SF12">
    <property type="entry name" value="DNA MISMATCH REPAIR PROTEIN MLH1"/>
    <property type="match status" value="1"/>
</dbReference>
<dbReference type="Gene3D" id="3.30.565.10">
    <property type="entry name" value="Histidine kinase-like ATPase, C-terminal domain"/>
    <property type="match status" value="1"/>
</dbReference>
<dbReference type="InterPro" id="IPR037198">
    <property type="entry name" value="MutL_C_sf"/>
</dbReference>
<dbReference type="CDD" id="cd00782">
    <property type="entry name" value="MutL_Trans"/>
    <property type="match status" value="1"/>
</dbReference>
<dbReference type="InterPro" id="IPR014721">
    <property type="entry name" value="Ribsml_uS5_D2-typ_fold_subgr"/>
</dbReference>
<dbReference type="InterPro" id="IPR042121">
    <property type="entry name" value="MutL_C_regsub"/>
</dbReference>
<feature type="domain" description="MutL C-terminal dimerisation" evidence="5">
    <location>
        <begin position="444"/>
        <end position="583"/>
    </location>
</feature>
<dbReference type="InterPro" id="IPR014762">
    <property type="entry name" value="DNA_mismatch_repair_CS"/>
</dbReference>
<dbReference type="InterPro" id="IPR038973">
    <property type="entry name" value="MutL/Mlh/Pms-like"/>
</dbReference>
<comment type="similarity">
    <text evidence="1 4">Belongs to the DNA mismatch repair MutL/HexB family.</text>
</comment>